<evidence type="ECO:0000256" key="7">
    <source>
        <dbReference type="ARBA" id="ARBA00022692"/>
    </source>
</evidence>
<evidence type="ECO:0000259" key="21">
    <source>
        <dbReference type="Pfam" id="PF11838"/>
    </source>
</evidence>
<feature type="active site" description="Proton acceptor" evidence="17">
    <location>
        <position position="1123"/>
    </location>
</feature>
<dbReference type="GO" id="GO:0043171">
    <property type="term" value="P:peptide catabolic process"/>
    <property type="evidence" value="ECO:0007669"/>
    <property type="project" value="TreeGrafter"/>
</dbReference>
<dbReference type="GO" id="GO:0005615">
    <property type="term" value="C:extracellular space"/>
    <property type="evidence" value="ECO:0007669"/>
    <property type="project" value="TreeGrafter"/>
</dbReference>
<dbReference type="FunFam" id="2.60.40.1910:FF:000006">
    <property type="entry name" value="Aminopeptidase"/>
    <property type="match status" value="1"/>
</dbReference>
<dbReference type="InterPro" id="IPR042097">
    <property type="entry name" value="Aminopeptidase_N-like_N_sf"/>
</dbReference>
<dbReference type="FunFam" id="2.60.40.1910:FF:000003">
    <property type="entry name" value="Aminopeptidase"/>
    <property type="match status" value="1"/>
</dbReference>
<feature type="site" description="Transition state stabilizer" evidence="19">
    <location>
        <position position="1207"/>
    </location>
</feature>
<dbReference type="GO" id="GO:0070006">
    <property type="term" value="F:metalloaminopeptidase activity"/>
    <property type="evidence" value="ECO:0007669"/>
    <property type="project" value="TreeGrafter"/>
</dbReference>
<keyword evidence="16" id="KW-0325">Glycoprotein</keyword>
<comment type="similarity">
    <text evidence="3">Belongs to the peptidase M1 family.</text>
</comment>
<dbReference type="GO" id="GO:0006508">
    <property type="term" value="P:proteolysis"/>
    <property type="evidence" value="ECO:0007669"/>
    <property type="project" value="UniProtKB-KW"/>
</dbReference>
<gene>
    <name evidence="23" type="ORF">SPHA_17317</name>
</gene>
<feature type="domain" description="ERAP1-like C-terminal" evidence="21">
    <location>
        <begin position="467"/>
        <end position="787"/>
    </location>
</feature>
<dbReference type="InterPro" id="IPR024571">
    <property type="entry name" value="ERAP1-like_C_dom"/>
</dbReference>
<dbReference type="GO" id="GO:0005886">
    <property type="term" value="C:plasma membrane"/>
    <property type="evidence" value="ECO:0007669"/>
    <property type="project" value="UniProtKB-SubCell"/>
</dbReference>
<dbReference type="InterPro" id="IPR014782">
    <property type="entry name" value="Peptidase_M1_dom"/>
</dbReference>
<keyword evidence="10 18" id="KW-0862">Zinc</keyword>
<dbReference type="FunFam" id="2.60.40.1730:FF:000012">
    <property type="entry name" value="Aminopeptidase N"/>
    <property type="match status" value="1"/>
</dbReference>
<accession>A0A812BH75</accession>
<dbReference type="Proteomes" id="UP000597762">
    <property type="component" value="Unassembled WGS sequence"/>
</dbReference>
<dbReference type="Gene3D" id="1.10.390.10">
    <property type="entry name" value="Neutral Protease Domain 2"/>
    <property type="match status" value="2"/>
</dbReference>
<feature type="binding site" evidence="18">
    <location>
        <position position="1126"/>
    </location>
    <ligand>
        <name>Zn(2+)</name>
        <dbReference type="ChEBI" id="CHEBI:29105"/>
        <note>catalytic</note>
    </ligand>
</feature>
<evidence type="ECO:0000313" key="23">
    <source>
        <dbReference type="EMBL" id="CAE1229509.1"/>
    </source>
</evidence>
<dbReference type="GO" id="GO:0005737">
    <property type="term" value="C:cytoplasm"/>
    <property type="evidence" value="ECO:0007669"/>
    <property type="project" value="TreeGrafter"/>
</dbReference>
<dbReference type="InterPro" id="IPR050344">
    <property type="entry name" value="Peptidase_M1_aminopeptidases"/>
</dbReference>
<evidence type="ECO:0000259" key="22">
    <source>
        <dbReference type="Pfam" id="PF17900"/>
    </source>
</evidence>
<dbReference type="Pfam" id="PF11838">
    <property type="entry name" value="ERAP1_C"/>
    <property type="match status" value="2"/>
</dbReference>
<dbReference type="InterPro" id="IPR027268">
    <property type="entry name" value="Peptidase_M4/M1_CTD_sf"/>
</dbReference>
<feature type="binding site" evidence="18">
    <location>
        <position position="1122"/>
    </location>
    <ligand>
        <name>Zn(2+)</name>
        <dbReference type="ChEBI" id="CHEBI:29105"/>
        <note>catalytic</note>
    </ligand>
</feature>
<dbReference type="OrthoDB" id="510539at2759"/>
<dbReference type="InterPro" id="IPR045357">
    <property type="entry name" value="Aminopeptidase_N-like_N"/>
</dbReference>
<dbReference type="SUPFAM" id="SSF55486">
    <property type="entry name" value="Metalloproteases ('zincins'), catalytic domain"/>
    <property type="match status" value="2"/>
</dbReference>
<evidence type="ECO:0000256" key="3">
    <source>
        <dbReference type="ARBA" id="ARBA00010136"/>
    </source>
</evidence>
<feature type="binding site" evidence="18">
    <location>
        <position position="1145"/>
    </location>
    <ligand>
        <name>Zn(2+)</name>
        <dbReference type="ChEBI" id="CHEBI:29105"/>
        <note>catalytic</note>
    </ligand>
</feature>
<dbReference type="CDD" id="cd09601">
    <property type="entry name" value="M1_APN-Q_like"/>
    <property type="match status" value="2"/>
</dbReference>
<dbReference type="PANTHER" id="PTHR11533">
    <property type="entry name" value="PROTEASE M1 ZINC METALLOPROTEASE"/>
    <property type="match status" value="1"/>
</dbReference>
<keyword evidence="6" id="KW-0645">Protease</keyword>
<dbReference type="PRINTS" id="PR00756">
    <property type="entry name" value="ALADIPTASE"/>
</dbReference>
<organism evidence="23 24">
    <name type="scientific">Acanthosepion pharaonis</name>
    <name type="common">Pharaoh cuttlefish</name>
    <name type="synonym">Sepia pharaonis</name>
    <dbReference type="NCBI Taxonomy" id="158019"/>
    <lineage>
        <taxon>Eukaryota</taxon>
        <taxon>Metazoa</taxon>
        <taxon>Spiralia</taxon>
        <taxon>Lophotrochozoa</taxon>
        <taxon>Mollusca</taxon>
        <taxon>Cephalopoda</taxon>
        <taxon>Coleoidea</taxon>
        <taxon>Decapodiformes</taxon>
        <taxon>Sepiida</taxon>
        <taxon>Sepiina</taxon>
        <taxon>Sepiidae</taxon>
        <taxon>Acanthosepion</taxon>
    </lineage>
</organism>
<feature type="domain" description="Aminopeptidase N-like N-terminal" evidence="22">
    <location>
        <begin position="825"/>
        <end position="1016"/>
    </location>
</feature>
<keyword evidence="15" id="KW-1015">Disulfide bond</keyword>
<keyword evidence="4 23" id="KW-0031">Aminopeptidase</keyword>
<evidence type="ECO:0000256" key="6">
    <source>
        <dbReference type="ARBA" id="ARBA00022670"/>
    </source>
</evidence>
<dbReference type="Gene3D" id="1.25.50.20">
    <property type="match status" value="2"/>
</dbReference>
<keyword evidence="8 18" id="KW-0479">Metal-binding</keyword>
<protein>
    <submittedName>
        <fullName evidence="23">Aminopeptidase N</fullName>
    </submittedName>
</protein>
<feature type="domain" description="ERAP1-like C-terminal" evidence="21">
    <location>
        <begin position="1359"/>
        <end position="1659"/>
    </location>
</feature>
<keyword evidence="5" id="KW-1003">Cell membrane</keyword>
<keyword evidence="24" id="KW-1185">Reference proteome</keyword>
<evidence type="ECO:0000256" key="1">
    <source>
        <dbReference type="ARBA" id="ARBA00004236"/>
    </source>
</evidence>
<keyword evidence="9" id="KW-0378">Hydrolase</keyword>
<dbReference type="GO" id="GO:0042277">
    <property type="term" value="F:peptide binding"/>
    <property type="evidence" value="ECO:0007669"/>
    <property type="project" value="TreeGrafter"/>
</dbReference>
<evidence type="ECO:0000256" key="5">
    <source>
        <dbReference type="ARBA" id="ARBA00022475"/>
    </source>
</evidence>
<keyword evidence="14" id="KW-0472">Membrane</keyword>
<evidence type="ECO:0000313" key="24">
    <source>
        <dbReference type="Proteomes" id="UP000597762"/>
    </source>
</evidence>
<dbReference type="FunFam" id="1.10.390.10:FF:000006">
    <property type="entry name" value="Puromycin-sensitive aminopeptidase"/>
    <property type="match status" value="2"/>
</dbReference>
<comment type="subcellular location">
    <subcellularLocation>
        <location evidence="1">Cell membrane</location>
    </subcellularLocation>
    <subcellularLocation>
        <location evidence="2">Membrane</location>
        <topology evidence="2">Single-pass type II membrane protein</topology>
    </subcellularLocation>
</comment>
<evidence type="ECO:0000256" key="18">
    <source>
        <dbReference type="PIRSR" id="PIRSR634016-3"/>
    </source>
</evidence>
<dbReference type="InterPro" id="IPR034016">
    <property type="entry name" value="M1_APN-typ"/>
</dbReference>
<evidence type="ECO:0000256" key="2">
    <source>
        <dbReference type="ARBA" id="ARBA00004606"/>
    </source>
</evidence>
<dbReference type="InterPro" id="IPR001930">
    <property type="entry name" value="Peptidase_M1"/>
</dbReference>
<comment type="caution">
    <text evidence="23">The sequence shown here is derived from an EMBL/GenBank/DDBJ whole genome shotgun (WGS) entry which is preliminary data.</text>
</comment>
<feature type="domain" description="Aminopeptidase N-like N-terminal" evidence="22">
    <location>
        <begin position="2"/>
        <end position="174"/>
    </location>
</feature>
<keyword evidence="13" id="KW-0482">Metalloprotease</keyword>
<dbReference type="FunFam" id="1.25.50.20:FF:000001">
    <property type="entry name" value="Aminopeptidase"/>
    <property type="match status" value="2"/>
</dbReference>
<dbReference type="SUPFAM" id="SSF63737">
    <property type="entry name" value="Leukotriene A4 hydrolase N-terminal domain"/>
    <property type="match status" value="2"/>
</dbReference>
<feature type="domain" description="Peptidase M1 membrane alanine aminopeptidase" evidence="20">
    <location>
        <begin position="179"/>
        <end position="376"/>
    </location>
</feature>
<evidence type="ECO:0000256" key="4">
    <source>
        <dbReference type="ARBA" id="ARBA00022438"/>
    </source>
</evidence>
<evidence type="ECO:0000256" key="13">
    <source>
        <dbReference type="ARBA" id="ARBA00023049"/>
    </source>
</evidence>
<evidence type="ECO:0000256" key="11">
    <source>
        <dbReference type="ARBA" id="ARBA00022968"/>
    </source>
</evidence>
<keyword evidence="12" id="KW-1133">Transmembrane helix</keyword>
<keyword evidence="7" id="KW-0812">Transmembrane</keyword>
<feature type="domain" description="Peptidase M1 membrane alanine aminopeptidase" evidence="20">
    <location>
        <begin position="1050"/>
        <end position="1267"/>
    </location>
</feature>
<evidence type="ECO:0000256" key="8">
    <source>
        <dbReference type="ARBA" id="ARBA00022723"/>
    </source>
</evidence>
<evidence type="ECO:0000256" key="19">
    <source>
        <dbReference type="PIRSR" id="PIRSR634016-4"/>
    </source>
</evidence>
<dbReference type="FunFam" id="2.60.40.1730:FF:000001">
    <property type="entry name" value="Leucyl-cystinyl aminopeptidase"/>
    <property type="match status" value="1"/>
</dbReference>
<dbReference type="GO" id="GO:0008270">
    <property type="term" value="F:zinc ion binding"/>
    <property type="evidence" value="ECO:0007669"/>
    <property type="project" value="InterPro"/>
</dbReference>
<comment type="cofactor">
    <cofactor evidence="18">
        <name>Zn(2+)</name>
        <dbReference type="ChEBI" id="CHEBI:29105"/>
    </cofactor>
    <text evidence="18">Binds 1 zinc ion per subunit.</text>
</comment>
<evidence type="ECO:0000256" key="14">
    <source>
        <dbReference type="ARBA" id="ARBA00023136"/>
    </source>
</evidence>
<evidence type="ECO:0000256" key="10">
    <source>
        <dbReference type="ARBA" id="ARBA00022833"/>
    </source>
</evidence>
<proteinExistence type="inferred from homology"/>
<dbReference type="Gene3D" id="2.60.40.1910">
    <property type="match status" value="2"/>
</dbReference>
<sequence length="1700" mass="197742">MFTFDGYVRIRILCLSHCINITLHSLKLDIDEASAKLIHIGRAKIPTIQKIIQDERRQFLVFHLSQPLTDGFQYFLQVNFTGKLEDDLNGFYLSSYKRGNKTTYLATTQFQPTHARQAFPCFDEPAMKAQFRVILVRKEHMKSLSNMPKIREDKRENGFIADIYNTSAKMSTYLLAFVVYMIAVPDFDAGAMENWGLITYREALLLCDPEATSEAQKGSVSSIISHEMAHQWFGNLVTPKWWDDLWLNEGFASYVEYMGIEFLFPERKPFQISILDSLNSALSFDGLASSHPIYQPVSDPDQIREIFDSISYLKGVSLIRMMRFFLGDETFRDGIRNYLKKLAYGESTDDDLWQALGEQSKADGRDLDVKMIMDTWVLQMNYPVVMVKRTGENQLTVTQERFVIDTDSSKKFNSTFGYKWQIPFVYTTSKEGEFDKKAKDVIWIDYTADKTTIADQSLPSLTDENGWYVGNCLKYGHYRVNYDEKNWYALIKQLNMDYKAIHVINRGQIIDDAWSLVKADELEVEIALGTLEFLNEDDSLGPWRAAAAEMSYLKTRLIRTDTYKDLELFLRRLVVGHYHRLGWDNTGADYTESSMRTLIIEVACENNVRGCQEEVQRQFRQWMDNPTNNPIDPNLKTIVYCNAIRLGGAEEWDFAYEMYKKTNVASERMLLLRSLTCSREPWILSRLLARTLDLKEIRKQDVVTTIILVSNKPIGRLLAWEFLQTNWEVIKGNLGVGMNSISNILCALAETFNTEYELEQLENFIRITGLQQESANRQIRQALEFTRTSIRWMNKNYEKVKNWLRNRMSSVERRVTDVRLPRSLVPKLYHLELTPDIYSEEPANFTFQGHVKIDMLCLNGTNNITLHVHKLDILNPIKVADITSGKEITVNSFQENREKQFLIVNLQNSLEAGHQYYIHIHFKGPLLPDLKGLYLSSYERNNETVYLATSQFQPTFARKAFPCFDEPALKARFNVVLLRMSNMTSLSNQPIIRTEKRPNGYLADYFGITPEMSTYLLAFAVCDFVNKSVQNGNFTFSVWSRKEAIEQTEYALEAGVKIMQSLENYFGIPFPLPKQDMIAVPDFQAAAMENWGLVMYQESYMLYEEGVSPFDHKRSVARIVCHEIAHQWFGNLVTPRWWDDLWLNEGFATFIEYFHLNRVYPELNVEELFFEIVKRAQNGDATINSHPIYQPVAHPNEIIDIFDAISYKKAASVIRMMEFFLGEEILKIGLTDYLNKLSYGTADHDDLWDALSKAWGGRDVKKIMDTWTLQMNYPLLNVTWSGTRINVTQQRYLTDESEVEQEKQVSPFGYKWEIPFTFTTSDEVNFNKTNKDIFWIHKNQSSASFTSFVLPTNHATNSWVIANIQHIGFFRVTYDYKNWIAIIEQLKKDHTVIPISNRIQIFVDAWTLAKSGHLDQIIALRTLEYLHKERDYSVWSEAYMEMSQVINMLMRTAKFGKLQSFLRHLVLNLYKEFGWNTTTSNDNGSFLRRFVIRVACEKELKECEDIAMIHFNKWVRDGDPGVDADLKNVVYCVGIRKGGEEEWEFAYRKYKESNVASEKSLLLEALTCTQKPWLLSKFLDLTLDPNEIRQQDARIVIMSISNNAVGYRLAWDFIRSRWDELSTKTSDRQFMSSLLMGVTLHFNQEFELEQVKYWRSQDKEASNQNNKSWHVETPNQHIIPLTHFLSLSLPLSLSRINQIF</sequence>
<reference evidence="23" key="1">
    <citation type="submission" date="2021-01" db="EMBL/GenBank/DDBJ databases">
        <authorList>
            <person name="Li R."/>
            <person name="Bekaert M."/>
        </authorList>
    </citation>
    <scope>NUCLEOTIDE SEQUENCE</scope>
    <source>
        <strain evidence="23">Farmed</strain>
    </source>
</reference>
<dbReference type="Gene3D" id="2.60.40.1730">
    <property type="entry name" value="tricorn interacting facor f3 domain"/>
    <property type="match status" value="2"/>
</dbReference>
<name>A0A812BH75_ACAPH</name>
<evidence type="ECO:0000256" key="17">
    <source>
        <dbReference type="PIRSR" id="PIRSR634016-1"/>
    </source>
</evidence>
<keyword evidence="11" id="KW-0735">Signal-anchor</keyword>
<dbReference type="Pfam" id="PF01433">
    <property type="entry name" value="Peptidase_M1"/>
    <property type="match status" value="2"/>
</dbReference>
<dbReference type="EMBL" id="CAHIKZ030000617">
    <property type="protein sequence ID" value="CAE1229509.1"/>
    <property type="molecule type" value="Genomic_DNA"/>
</dbReference>
<evidence type="ECO:0000256" key="15">
    <source>
        <dbReference type="ARBA" id="ARBA00023157"/>
    </source>
</evidence>
<evidence type="ECO:0000256" key="9">
    <source>
        <dbReference type="ARBA" id="ARBA00022801"/>
    </source>
</evidence>
<dbReference type="PANTHER" id="PTHR11533:SF294">
    <property type="entry name" value="THYROTROPIN-RELEASING HORMONE-DEGRADING ECTOENZYME"/>
    <property type="match status" value="1"/>
</dbReference>
<dbReference type="Pfam" id="PF17900">
    <property type="entry name" value="Peptidase_M1_N"/>
    <property type="match status" value="2"/>
</dbReference>
<evidence type="ECO:0000256" key="16">
    <source>
        <dbReference type="ARBA" id="ARBA00023180"/>
    </source>
</evidence>
<evidence type="ECO:0000256" key="12">
    <source>
        <dbReference type="ARBA" id="ARBA00022989"/>
    </source>
</evidence>
<evidence type="ECO:0000259" key="20">
    <source>
        <dbReference type="Pfam" id="PF01433"/>
    </source>
</evidence>